<evidence type="ECO:0000313" key="3">
    <source>
        <dbReference type="EMBL" id="PNH04706.1"/>
    </source>
</evidence>
<dbReference type="AlphaFoldDB" id="A0A2J7ZWR8"/>
<feature type="region of interest" description="Disordered" evidence="1">
    <location>
        <begin position="441"/>
        <end position="515"/>
    </location>
</feature>
<dbReference type="PANTHER" id="PTHR10026">
    <property type="entry name" value="CYCLIN"/>
    <property type="match status" value="1"/>
</dbReference>
<feature type="domain" description="Cyclin N-terminal" evidence="2">
    <location>
        <begin position="34"/>
        <end position="153"/>
    </location>
</feature>
<protein>
    <submittedName>
        <fullName evidence="3">Cyclin-M-1</fullName>
    </submittedName>
</protein>
<proteinExistence type="predicted"/>
<feature type="compositionally biased region" description="Acidic residues" evidence="1">
    <location>
        <begin position="480"/>
        <end position="492"/>
    </location>
</feature>
<organism evidence="3 4">
    <name type="scientific">Tetrabaena socialis</name>
    <dbReference type="NCBI Taxonomy" id="47790"/>
    <lineage>
        <taxon>Eukaryota</taxon>
        <taxon>Viridiplantae</taxon>
        <taxon>Chlorophyta</taxon>
        <taxon>core chlorophytes</taxon>
        <taxon>Chlorophyceae</taxon>
        <taxon>CS clade</taxon>
        <taxon>Chlamydomonadales</taxon>
        <taxon>Tetrabaenaceae</taxon>
        <taxon>Tetrabaena</taxon>
    </lineage>
</organism>
<sequence length="515" mass="54281">MQARPYGGTTYFGKAQLEATNASRKEGIDAVAEARWRSTTSKLVKAAIKTLKLPDWVYETSMNYINRFFLTRSISKNDRHLVVGGAILLAGKVQESPRSVQDIAYVLLQLKYANKHKQQLPRPVPDQTALEQFMEGVVLAEQAMLFSLNFNLNVETHVSLARRLLEPLDLWAKANPPPEEAEANQLKLSLYSAVMFFLNDSASTNLSLQYPSSMVAPVTLIMAAKRIAAARYAGKEVPAALQRVLALAADAEWHDAKGLTLETAADIEAQINELYATAPAQPAAQQQHAAAQAQQQRQQLAPAARPQQAPPVPNAVPAPAPAAAAAAASLALDDAADSRGAGGEACGAPSAGQQPQQRAACKRVSDGDECCAGGDEHATSELQAEPGPRPEAAEVGAAGPGCRESSVLGDSANHYCSPNGLTNGDASNSGGGHVEGQAEVCSRADAPDSRQQQLPGACLNGDAPTQHQQQRLKRCRSEDGEAAGDEDGECVADGDSAPAPVAKAPRLEQPEGVVA</sequence>
<dbReference type="InterPro" id="IPR036915">
    <property type="entry name" value="Cyclin-like_sf"/>
</dbReference>
<dbReference type="GO" id="GO:0006357">
    <property type="term" value="P:regulation of transcription by RNA polymerase II"/>
    <property type="evidence" value="ECO:0007669"/>
    <property type="project" value="InterPro"/>
</dbReference>
<feature type="region of interest" description="Disordered" evidence="1">
    <location>
        <begin position="280"/>
        <end position="320"/>
    </location>
</feature>
<name>A0A2J7ZWR8_9CHLO</name>
<evidence type="ECO:0000256" key="1">
    <source>
        <dbReference type="SAM" id="MobiDB-lite"/>
    </source>
</evidence>
<evidence type="ECO:0000313" key="4">
    <source>
        <dbReference type="Proteomes" id="UP000236333"/>
    </source>
</evidence>
<feature type="region of interest" description="Disordered" evidence="1">
    <location>
        <begin position="335"/>
        <end position="404"/>
    </location>
</feature>
<feature type="compositionally biased region" description="Low complexity" evidence="1">
    <location>
        <begin position="280"/>
        <end position="307"/>
    </location>
</feature>
<gene>
    <name evidence="3" type="primary">CYCM-1</name>
    <name evidence="3" type="ORF">TSOC_009098</name>
</gene>
<evidence type="ECO:0000259" key="2">
    <source>
        <dbReference type="Pfam" id="PF00134"/>
    </source>
</evidence>
<accession>A0A2J7ZWR8</accession>
<dbReference type="GO" id="GO:0016538">
    <property type="term" value="F:cyclin-dependent protein serine/threonine kinase regulator activity"/>
    <property type="evidence" value="ECO:0007669"/>
    <property type="project" value="InterPro"/>
</dbReference>
<reference evidence="3 4" key="1">
    <citation type="journal article" date="2017" name="Mol. Biol. Evol.">
        <title>The 4-celled Tetrabaena socialis nuclear genome reveals the essential components for genetic control of cell number at the origin of multicellularity in the volvocine lineage.</title>
        <authorList>
            <person name="Featherston J."/>
            <person name="Arakaki Y."/>
            <person name="Hanschen E.R."/>
            <person name="Ferris P.J."/>
            <person name="Michod R.E."/>
            <person name="Olson B.J.S.C."/>
            <person name="Nozaki H."/>
            <person name="Durand P.M."/>
        </authorList>
    </citation>
    <scope>NUCLEOTIDE SEQUENCE [LARGE SCALE GENOMIC DNA]</scope>
    <source>
        <strain evidence="3 4">NIES-571</strain>
    </source>
</reference>
<dbReference type="SUPFAM" id="SSF47954">
    <property type="entry name" value="Cyclin-like"/>
    <property type="match status" value="2"/>
</dbReference>
<dbReference type="EMBL" id="PGGS01000366">
    <property type="protein sequence ID" value="PNH04706.1"/>
    <property type="molecule type" value="Genomic_DNA"/>
</dbReference>
<feature type="compositionally biased region" description="Pro residues" evidence="1">
    <location>
        <begin position="308"/>
        <end position="320"/>
    </location>
</feature>
<dbReference type="InterPro" id="IPR006671">
    <property type="entry name" value="Cyclin_N"/>
</dbReference>
<dbReference type="InterPro" id="IPR043198">
    <property type="entry name" value="Cyclin/Ssn8"/>
</dbReference>
<dbReference type="Pfam" id="PF00134">
    <property type="entry name" value="Cyclin_N"/>
    <property type="match status" value="1"/>
</dbReference>
<dbReference type="Gene3D" id="1.10.472.10">
    <property type="entry name" value="Cyclin-like"/>
    <property type="match status" value="2"/>
</dbReference>
<comment type="caution">
    <text evidence="3">The sequence shown here is derived from an EMBL/GenBank/DDBJ whole genome shotgun (WGS) entry which is preliminary data.</text>
</comment>
<dbReference type="OrthoDB" id="10264655at2759"/>
<keyword evidence="4" id="KW-1185">Reference proteome</keyword>
<dbReference type="Proteomes" id="UP000236333">
    <property type="component" value="Unassembled WGS sequence"/>
</dbReference>